<organism evidence="12 13">
    <name type="scientific">Platanthera zijinensis</name>
    <dbReference type="NCBI Taxonomy" id="2320716"/>
    <lineage>
        <taxon>Eukaryota</taxon>
        <taxon>Viridiplantae</taxon>
        <taxon>Streptophyta</taxon>
        <taxon>Embryophyta</taxon>
        <taxon>Tracheophyta</taxon>
        <taxon>Spermatophyta</taxon>
        <taxon>Magnoliopsida</taxon>
        <taxon>Liliopsida</taxon>
        <taxon>Asparagales</taxon>
        <taxon>Orchidaceae</taxon>
        <taxon>Orchidoideae</taxon>
        <taxon>Orchideae</taxon>
        <taxon>Orchidinae</taxon>
        <taxon>Platanthera</taxon>
    </lineage>
</organism>
<gene>
    <name evidence="12" type="primary">GRF1</name>
    <name evidence="12" type="ORF">KSP39_PZI022082</name>
</gene>
<keyword evidence="3" id="KW-0479">Metal-binding</keyword>
<dbReference type="Pfam" id="PF08879">
    <property type="entry name" value="WRC"/>
    <property type="match status" value="1"/>
</dbReference>
<dbReference type="PROSITE" id="PS50089">
    <property type="entry name" value="ZF_RING_2"/>
    <property type="match status" value="1"/>
</dbReference>
<comment type="caution">
    <text evidence="12">The sequence shown here is derived from an EMBL/GenBank/DDBJ whole genome shotgun (WGS) entry which is preliminary data.</text>
</comment>
<evidence type="ECO:0000259" key="11">
    <source>
        <dbReference type="PROSITE" id="PS51667"/>
    </source>
</evidence>
<accession>A0AAP0AX21</accession>
<keyword evidence="4" id="KW-0805">Transcription regulation</keyword>
<dbReference type="Proteomes" id="UP001418222">
    <property type="component" value="Unassembled WGS sequence"/>
</dbReference>
<evidence type="ECO:0000256" key="3">
    <source>
        <dbReference type="ARBA" id="ARBA00022723"/>
    </source>
</evidence>
<dbReference type="InterPro" id="IPR014977">
    <property type="entry name" value="WRC_dom"/>
</dbReference>
<feature type="region of interest" description="Disordered" evidence="9">
    <location>
        <begin position="68"/>
        <end position="135"/>
    </location>
</feature>
<evidence type="ECO:0000259" key="10">
    <source>
        <dbReference type="PROSITE" id="PS50089"/>
    </source>
</evidence>
<evidence type="ECO:0000256" key="2">
    <source>
        <dbReference type="ARBA" id="ARBA00006801"/>
    </source>
</evidence>
<comment type="similarity">
    <text evidence="2">Belongs to the JARID1 histone demethylase family.</text>
</comment>
<evidence type="ECO:0000256" key="6">
    <source>
        <dbReference type="ARBA" id="ARBA00023242"/>
    </source>
</evidence>
<evidence type="ECO:0000256" key="1">
    <source>
        <dbReference type="ARBA" id="ARBA00004123"/>
    </source>
</evidence>
<proteinExistence type="inferred from homology"/>
<dbReference type="Pfam" id="PF10497">
    <property type="entry name" value="zf-4CXXC_R1"/>
    <property type="match status" value="1"/>
</dbReference>
<comment type="subcellular location">
    <subcellularLocation>
        <location evidence="1">Nucleus</location>
    </subcellularLocation>
</comment>
<dbReference type="PROSITE" id="PS51667">
    <property type="entry name" value="WRC"/>
    <property type="match status" value="1"/>
</dbReference>
<keyword evidence="6" id="KW-0539">Nucleus</keyword>
<dbReference type="GO" id="GO:0008270">
    <property type="term" value="F:zinc ion binding"/>
    <property type="evidence" value="ECO:0007669"/>
    <property type="project" value="UniProtKB-KW"/>
</dbReference>
<protein>
    <submittedName>
        <fullName evidence="12">Growth-regulating factor 1</fullName>
    </submittedName>
</protein>
<evidence type="ECO:0000256" key="7">
    <source>
        <dbReference type="PROSITE-ProRule" id="PRU00175"/>
    </source>
</evidence>
<dbReference type="GO" id="GO:0031490">
    <property type="term" value="F:chromatin DNA binding"/>
    <property type="evidence" value="ECO:0007669"/>
    <property type="project" value="TreeGrafter"/>
</dbReference>
<evidence type="ECO:0000256" key="9">
    <source>
        <dbReference type="SAM" id="MobiDB-lite"/>
    </source>
</evidence>
<evidence type="ECO:0000313" key="13">
    <source>
        <dbReference type="Proteomes" id="UP001418222"/>
    </source>
</evidence>
<dbReference type="GO" id="GO:0003712">
    <property type="term" value="F:transcription coregulator activity"/>
    <property type="evidence" value="ECO:0007669"/>
    <property type="project" value="TreeGrafter"/>
</dbReference>
<evidence type="ECO:0000313" key="12">
    <source>
        <dbReference type="EMBL" id="KAK8918446.1"/>
    </source>
</evidence>
<feature type="compositionally biased region" description="Basic and acidic residues" evidence="9">
    <location>
        <begin position="70"/>
        <end position="80"/>
    </location>
</feature>
<sequence>MEDIAGIPEDLRCKRSDGKQWRCSALSMPDKTVCEKHYIQAKRRAMNSALRASMRKAFKRKSLDNSDIYLEGRRRGHEPSRTSGSPVNHTGESPPMPSLKRHNDRVPKSRGFHSSEASVVGGSPGHGGLLQRDSVQVDDSGVQTQYYTPSSKETKNYSVNGAAEYSGRSSDSYCEVEGIICHHCQKNYRSNVMWCINCDRKGYCESCIFKWYAEIPMEDIQKACPVCRGICNCRVCLRGDNLIKAKVEGIAAIDRLRYLHSLMAFILPVLKQIHSQQCLEISMEKRIYGIKAEIPRVKVHADEQMCCDLCRIPIFDYHRHCSQCMYDLCLTCCGDIRQASLVCDNGELTYKVTNHKVMPQSASMSGVDFTHLFLKWKVNSDGSIPCGPDETGGCGFTKLILRRILKINWTGKLLKNAEEMVNGCKGSDLHGPELCASSCMGSLNSQWKGLVHKDLQKCSSRNDSNDNFLYYPASEDIKREGICHFHKFWVKGQPVIIKNVLERSLASGWEPMEIWKGVQETLDEEMNENDVIVKAIDYLNQSEVDIELSQFIKGYSKGYKDGNGIPKMLRLKNWPPPSALEEFLLCHRPEFFSNFPLVEFIHSKWGLLNLASKLPHDTLQSEAVPKIFITYGTPKDLGRGDPVTKLQINMSDMVRFWYKITPFLTVLYNIFPSTSEGGKHFIQTVVLRVRRLLGRTLWSAGGHPPGARQYSTRTSNKRPMNSFSELSAARLFVEIFRAEIVPNLTGWLGATQKWLESATSDLGLLLQGSVNSPISSQHFTSTTYNKGNLSDRYGVRGCSLLQNEGSTAFAPAAARFLSSLIQLYYFGLFPNSVFSGSRTAPHAENLPREHEIKTRVYVYSTPEYWNRLRKMSDKGSSSRIKCTKKNDVEPRLEPDLRRHDDPYVKLVSEGAKKIRIFF</sequence>
<dbReference type="GO" id="GO:0000785">
    <property type="term" value="C:chromatin"/>
    <property type="evidence" value="ECO:0007669"/>
    <property type="project" value="TreeGrafter"/>
</dbReference>
<dbReference type="GO" id="GO:0000118">
    <property type="term" value="C:histone deacetylase complex"/>
    <property type="evidence" value="ECO:0007669"/>
    <property type="project" value="TreeGrafter"/>
</dbReference>
<dbReference type="AlphaFoldDB" id="A0AAP0AX21"/>
<feature type="compositionally biased region" description="Basic residues" evidence="9">
    <location>
        <begin position="99"/>
        <end position="111"/>
    </location>
</feature>
<dbReference type="PANTHER" id="PTHR12549:SF17">
    <property type="entry name" value="E3 UBIQUITIN-PROTEIN LIGASE JMJ24"/>
    <property type="match status" value="1"/>
</dbReference>
<keyword evidence="7" id="KW-0862">Zinc</keyword>
<feature type="compositionally biased region" description="Polar residues" evidence="9">
    <location>
        <begin position="81"/>
        <end position="91"/>
    </location>
</feature>
<dbReference type="GO" id="GO:0006357">
    <property type="term" value="P:regulation of transcription by RNA polymerase II"/>
    <property type="evidence" value="ECO:0007669"/>
    <property type="project" value="TreeGrafter"/>
</dbReference>
<feature type="domain" description="WRC" evidence="11">
    <location>
        <begin position="7"/>
        <end position="51"/>
    </location>
</feature>
<keyword evidence="13" id="KW-1185">Reference proteome</keyword>
<dbReference type="GO" id="GO:0032454">
    <property type="term" value="F:histone H3K9 demethylase activity"/>
    <property type="evidence" value="ECO:0007669"/>
    <property type="project" value="InterPro"/>
</dbReference>
<comment type="caution">
    <text evidence="8">Lacks conserved residue(s) required for the propagation of feature annotation.</text>
</comment>
<reference evidence="12 13" key="1">
    <citation type="journal article" date="2022" name="Nat. Plants">
        <title>Genomes of leafy and leafless Platanthera orchids illuminate the evolution of mycoheterotrophy.</title>
        <authorList>
            <person name="Li M.H."/>
            <person name="Liu K.W."/>
            <person name="Li Z."/>
            <person name="Lu H.C."/>
            <person name="Ye Q.L."/>
            <person name="Zhang D."/>
            <person name="Wang J.Y."/>
            <person name="Li Y.F."/>
            <person name="Zhong Z.M."/>
            <person name="Liu X."/>
            <person name="Yu X."/>
            <person name="Liu D.K."/>
            <person name="Tu X.D."/>
            <person name="Liu B."/>
            <person name="Hao Y."/>
            <person name="Liao X.Y."/>
            <person name="Jiang Y.T."/>
            <person name="Sun W.H."/>
            <person name="Chen J."/>
            <person name="Chen Y.Q."/>
            <person name="Ai Y."/>
            <person name="Zhai J.W."/>
            <person name="Wu S.S."/>
            <person name="Zhou Z."/>
            <person name="Hsiao Y.Y."/>
            <person name="Wu W.L."/>
            <person name="Chen Y.Y."/>
            <person name="Lin Y.F."/>
            <person name="Hsu J.L."/>
            <person name="Li C.Y."/>
            <person name="Wang Z.W."/>
            <person name="Zhao X."/>
            <person name="Zhong W.Y."/>
            <person name="Ma X.K."/>
            <person name="Ma L."/>
            <person name="Huang J."/>
            <person name="Chen G.Z."/>
            <person name="Huang M.Z."/>
            <person name="Huang L."/>
            <person name="Peng D.H."/>
            <person name="Luo Y.B."/>
            <person name="Zou S.Q."/>
            <person name="Chen S.P."/>
            <person name="Lan S."/>
            <person name="Tsai W.C."/>
            <person name="Van de Peer Y."/>
            <person name="Liu Z.J."/>
        </authorList>
    </citation>
    <scope>NUCLEOTIDE SEQUENCE [LARGE SCALE GENOMIC DNA]</scope>
    <source>
        <strain evidence="12">Lor287</strain>
    </source>
</reference>
<dbReference type="InterPro" id="IPR001841">
    <property type="entry name" value="Znf_RING"/>
</dbReference>
<keyword evidence="5" id="KW-0804">Transcription</keyword>
<evidence type="ECO:0000256" key="5">
    <source>
        <dbReference type="ARBA" id="ARBA00023163"/>
    </source>
</evidence>
<evidence type="ECO:0000256" key="4">
    <source>
        <dbReference type="ARBA" id="ARBA00023015"/>
    </source>
</evidence>
<name>A0AAP0AX21_9ASPA</name>
<feature type="domain" description="RING-type" evidence="10">
    <location>
        <begin position="181"/>
        <end position="228"/>
    </location>
</feature>
<dbReference type="EMBL" id="JBBWWQ010000019">
    <property type="protein sequence ID" value="KAK8918446.1"/>
    <property type="molecule type" value="Genomic_DNA"/>
</dbReference>
<dbReference type="InterPro" id="IPR018866">
    <property type="entry name" value="Znf-4CXXC_R1"/>
</dbReference>
<dbReference type="InterPro" id="IPR045109">
    <property type="entry name" value="LSDs-like"/>
</dbReference>
<dbReference type="Gene3D" id="2.60.120.650">
    <property type="entry name" value="Cupin"/>
    <property type="match status" value="1"/>
</dbReference>
<dbReference type="PANTHER" id="PTHR12549">
    <property type="entry name" value="JMJC DOMAIN-CONTAINING HISTONE DEMETHYLATION PROTEIN"/>
    <property type="match status" value="1"/>
</dbReference>
<keyword evidence="7" id="KW-0863">Zinc-finger</keyword>
<evidence type="ECO:0000256" key="8">
    <source>
        <dbReference type="PROSITE-ProRule" id="PRU01002"/>
    </source>
</evidence>